<protein>
    <recommendedName>
        <fullName evidence="1">DUF1659 domain-containing protein</fullName>
    </recommendedName>
</protein>
<dbReference type="EMBL" id="FOHE01000003">
    <property type="protein sequence ID" value="SES88828.1"/>
    <property type="molecule type" value="Genomic_DNA"/>
</dbReference>
<feature type="domain" description="DUF1659" evidence="1">
    <location>
        <begin position="2"/>
        <end position="72"/>
    </location>
</feature>
<accession>A0A1I0A4E7</accession>
<keyword evidence="3" id="KW-1185">Reference proteome</keyword>
<organism evidence="2 3">
    <name type="scientific">Oceanobacillus limi</name>
    <dbReference type="NCBI Taxonomy" id="930131"/>
    <lineage>
        <taxon>Bacteria</taxon>
        <taxon>Bacillati</taxon>
        <taxon>Bacillota</taxon>
        <taxon>Bacilli</taxon>
        <taxon>Bacillales</taxon>
        <taxon>Bacillaceae</taxon>
        <taxon>Oceanobacillus</taxon>
    </lineage>
</organism>
<dbReference type="OrthoDB" id="48766at2"/>
<name>A0A1I0A4E7_9BACI</name>
<gene>
    <name evidence="2" type="ORF">SAMN05216389_10365</name>
</gene>
<evidence type="ECO:0000313" key="2">
    <source>
        <dbReference type="EMBL" id="SES88828.1"/>
    </source>
</evidence>
<dbReference type="Proteomes" id="UP000198618">
    <property type="component" value="Unassembled WGS sequence"/>
</dbReference>
<evidence type="ECO:0000259" key="1">
    <source>
        <dbReference type="Pfam" id="PF07872"/>
    </source>
</evidence>
<reference evidence="2 3" key="1">
    <citation type="submission" date="2016-10" db="EMBL/GenBank/DDBJ databases">
        <authorList>
            <person name="de Groot N.N."/>
        </authorList>
    </citation>
    <scope>NUCLEOTIDE SEQUENCE [LARGE SCALE GENOMIC DNA]</scope>
    <source>
        <strain evidence="2 3">IBRC-M 10780</strain>
    </source>
</reference>
<proteinExistence type="predicted"/>
<dbReference type="Pfam" id="PF07872">
    <property type="entry name" value="DUF1659"/>
    <property type="match status" value="1"/>
</dbReference>
<dbReference type="AlphaFoldDB" id="A0A1I0A4E7"/>
<sequence>MAVADKKNSQLRLVFYDGDDVLTGDPIYKNKSFNNVKTDATADQLYAVATVLSDLQERALFNIERKDSSDIREG</sequence>
<dbReference type="STRING" id="930131.SAMN05216389_10365"/>
<dbReference type="InterPro" id="IPR012454">
    <property type="entry name" value="DUF1659"/>
</dbReference>
<dbReference type="RefSeq" id="WP_090867330.1">
    <property type="nucleotide sequence ID" value="NZ_FOHE01000003.1"/>
</dbReference>
<evidence type="ECO:0000313" key="3">
    <source>
        <dbReference type="Proteomes" id="UP000198618"/>
    </source>
</evidence>